<reference evidence="1" key="1">
    <citation type="submission" date="2014-12" db="EMBL/GenBank/DDBJ databases">
        <title>Insight into the proteome of Arion vulgaris.</title>
        <authorList>
            <person name="Aradska J."/>
            <person name="Bulat T."/>
            <person name="Smidak R."/>
            <person name="Sarate P."/>
            <person name="Gangsoo J."/>
            <person name="Sialana F."/>
            <person name="Bilban M."/>
            <person name="Lubec G."/>
        </authorList>
    </citation>
    <scope>NUCLEOTIDE SEQUENCE</scope>
    <source>
        <tissue evidence="1">Skin</tissue>
    </source>
</reference>
<proteinExistence type="predicted"/>
<protein>
    <submittedName>
        <fullName evidence="1">Uncharacterized protein</fullName>
    </submittedName>
</protein>
<sequence>NLLRLQKSSSNVLIHLVSSFHIFIYLQCPSQNTRKGPCKKGTSEVTEATTDTIYEVHITARSRNLCLSLRCDAK</sequence>
<dbReference type="EMBL" id="HACG01035250">
    <property type="protein sequence ID" value="CEK82115.1"/>
    <property type="molecule type" value="Transcribed_RNA"/>
</dbReference>
<accession>A0A0B7AQC2</accession>
<name>A0A0B7AQC2_9EUPU</name>
<evidence type="ECO:0000313" key="1">
    <source>
        <dbReference type="EMBL" id="CEK82115.1"/>
    </source>
</evidence>
<feature type="non-terminal residue" evidence="1">
    <location>
        <position position="74"/>
    </location>
</feature>
<feature type="non-terminal residue" evidence="1">
    <location>
        <position position="1"/>
    </location>
</feature>
<gene>
    <name evidence="1" type="primary">ORF129708</name>
</gene>
<dbReference type="AlphaFoldDB" id="A0A0B7AQC2"/>
<organism evidence="1">
    <name type="scientific">Arion vulgaris</name>
    <dbReference type="NCBI Taxonomy" id="1028688"/>
    <lineage>
        <taxon>Eukaryota</taxon>
        <taxon>Metazoa</taxon>
        <taxon>Spiralia</taxon>
        <taxon>Lophotrochozoa</taxon>
        <taxon>Mollusca</taxon>
        <taxon>Gastropoda</taxon>
        <taxon>Heterobranchia</taxon>
        <taxon>Euthyneura</taxon>
        <taxon>Panpulmonata</taxon>
        <taxon>Eupulmonata</taxon>
        <taxon>Stylommatophora</taxon>
        <taxon>Helicina</taxon>
        <taxon>Arionoidea</taxon>
        <taxon>Arionidae</taxon>
        <taxon>Arion</taxon>
    </lineage>
</organism>